<feature type="domain" description="N-acetyltransferase" evidence="1">
    <location>
        <begin position="7"/>
        <end position="160"/>
    </location>
</feature>
<dbReference type="InterPro" id="IPR016181">
    <property type="entry name" value="Acyl_CoA_acyltransferase"/>
</dbReference>
<accession>A0ABN4BSC7</accession>
<dbReference type="SUPFAM" id="SSF55729">
    <property type="entry name" value="Acyl-CoA N-acyltransferases (Nat)"/>
    <property type="match status" value="1"/>
</dbReference>
<name>A0ABN4BSC7_DEHRP</name>
<organism evidence="2 3">
    <name type="scientific">Dehalobacter restrictus (strain DSM 9455 / PER-K23)</name>
    <dbReference type="NCBI Taxonomy" id="871738"/>
    <lineage>
        <taxon>Bacteria</taxon>
        <taxon>Bacillati</taxon>
        <taxon>Bacillota</taxon>
        <taxon>Clostridia</taxon>
        <taxon>Eubacteriales</taxon>
        <taxon>Desulfitobacteriaceae</taxon>
        <taxon>Dehalobacter</taxon>
    </lineage>
</organism>
<evidence type="ECO:0000313" key="2">
    <source>
        <dbReference type="EMBL" id="AHF09890.1"/>
    </source>
</evidence>
<dbReference type="RefSeq" id="WP_015042631.1">
    <property type="nucleotide sequence ID" value="NZ_CP007033.1"/>
</dbReference>
<protein>
    <submittedName>
        <fullName evidence="2">Acetyltransferase</fullName>
    </submittedName>
</protein>
<evidence type="ECO:0000313" key="3">
    <source>
        <dbReference type="Proteomes" id="UP000018934"/>
    </source>
</evidence>
<reference evidence="2 3" key="1">
    <citation type="journal article" date="2013" name="Stand. Genomic Sci.">
        <title>Complete genome sequence of Dehalobacter restrictus PER-K23(T.).</title>
        <authorList>
            <person name="Kruse T."/>
            <person name="Maillard J."/>
            <person name="Goodwin L."/>
            <person name="Woyke T."/>
            <person name="Teshima H."/>
            <person name="Bruce D."/>
            <person name="Detter C."/>
            <person name="Tapia R."/>
            <person name="Han C."/>
            <person name="Huntemann M."/>
            <person name="Wei C.L."/>
            <person name="Han J."/>
            <person name="Chen A."/>
            <person name="Kyrpides N."/>
            <person name="Szeto E."/>
            <person name="Markowitz V."/>
            <person name="Ivanova N."/>
            <person name="Pagani I."/>
            <person name="Pati A."/>
            <person name="Pitluck S."/>
            <person name="Nolan M."/>
            <person name="Holliger C."/>
            <person name="Smidt H."/>
        </authorList>
    </citation>
    <scope>NUCLEOTIDE SEQUENCE [LARGE SCALE GENOMIC DNA]</scope>
    <source>
        <strain evidence="3">DSM 9455</strain>
    </source>
</reference>
<dbReference type="Gene3D" id="3.40.630.30">
    <property type="match status" value="1"/>
</dbReference>
<keyword evidence="3" id="KW-1185">Reference proteome</keyword>
<sequence length="177" mass="20721">MLNGKLTRIRPLEIDDLDTLYEWYNDHDFSYWISGNWPLATLLRREDLESKLFEEDTNRYAITDLQGSLIGTIGFDQVNIPARSARIYIGIGLQDYWGKGYGTDALTAFIRYLFGQWNFRRLTAETWVNNTRALSCYERLGFIAEGRLREAYYVEGQYYDAIILGLLKKDYAEVVRL</sequence>
<dbReference type="PANTHER" id="PTHR43415">
    <property type="entry name" value="SPERMIDINE N(1)-ACETYLTRANSFERASE"/>
    <property type="match status" value="1"/>
</dbReference>
<dbReference type="InterPro" id="IPR000182">
    <property type="entry name" value="GNAT_dom"/>
</dbReference>
<dbReference type="PROSITE" id="PS51186">
    <property type="entry name" value="GNAT"/>
    <property type="match status" value="1"/>
</dbReference>
<dbReference type="EMBL" id="CP007033">
    <property type="protein sequence ID" value="AHF09890.1"/>
    <property type="molecule type" value="Genomic_DNA"/>
</dbReference>
<dbReference type="Proteomes" id="UP000018934">
    <property type="component" value="Chromosome"/>
</dbReference>
<evidence type="ECO:0000259" key="1">
    <source>
        <dbReference type="PROSITE" id="PS51186"/>
    </source>
</evidence>
<proteinExistence type="predicted"/>
<gene>
    <name evidence="2" type="ORF">DEHRE_07175</name>
</gene>
<dbReference type="PANTHER" id="PTHR43415:SF3">
    <property type="entry name" value="GNAT-FAMILY ACETYLTRANSFERASE"/>
    <property type="match status" value="1"/>
</dbReference>
<dbReference type="Pfam" id="PF13302">
    <property type="entry name" value="Acetyltransf_3"/>
    <property type="match status" value="1"/>
</dbReference>